<proteinExistence type="inferred from homology"/>
<keyword evidence="5 7" id="KW-0472">Membrane</keyword>
<evidence type="ECO:0000256" key="7">
    <source>
        <dbReference type="SAM" id="Phobius"/>
    </source>
</evidence>
<evidence type="ECO:0000256" key="4">
    <source>
        <dbReference type="ARBA" id="ARBA00022989"/>
    </source>
</evidence>
<evidence type="ECO:0000313" key="10">
    <source>
        <dbReference type="EMBL" id="SDZ18272.1"/>
    </source>
</evidence>
<organism evidence="10 11">
    <name type="scientific">Proteiniborus ethanoligenes</name>
    <dbReference type="NCBI Taxonomy" id="415015"/>
    <lineage>
        <taxon>Bacteria</taxon>
        <taxon>Bacillati</taxon>
        <taxon>Bacillota</taxon>
        <taxon>Clostridia</taxon>
        <taxon>Eubacteriales</taxon>
        <taxon>Proteiniborus</taxon>
    </lineage>
</organism>
<feature type="transmembrane region" description="Helical" evidence="7">
    <location>
        <begin position="21"/>
        <end position="42"/>
    </location>
</feature>
<comment type="subcellular location">
    <subcellularLocation>
        <location evidence="1">Cell membrane</location>
        <topology evidence="1">Multi-pass membrane protein</topology>
    </subcellularLocation>
</comment>
<feature type="domain" description="MacB-like periplasmic core" evidence="9">
    <location>
        <begin position="21"/>
        <end position="246"/>
    </location>
</feature>
<dbReference type="InterPro" id="IPR025857">
    <property type="entry name" value="MacB_PCD"/>
</dbReference>
<sequence>MNFLESLGSALSSLWANKMRTFLTMLGIIIGIASVITIVSLGQGSQAQIGNEFEKIGANLVAVYTNWSKDLNRNDYFDEEDMKTIRRVFEDKITGVSVVLGSNGTAVKGRNNAPVSIYGVTEDYNRMTTIDLVDGRFLLESDTKGSRRVAIIDEKLADKIFKRKDVLGENLIIDTGASKLSLTIIGIYKTPGGTLENLAQQFIGDTTTLYVPYTMMRSLGYGDRYSQFQINIADNKKIDEVSKEIISLLERRHKNVGKDFYLYQSAQQQMDMMNNVLNMLASVVGAIAAISLLVGGIGVMNIMLVSVTERTREIGIRKAIGATRRDILVQFLVEAMIVSGTGGLIGTILGLTIQSIISMSIGIPPSASIGTILMAVLFSAAVGIFFGMYPANKAAKLDPIEALRYE</sequence>
<dbReference type="Pfam" id="PF12704">
    <property type="entry name" value="MacB_PCD"/>
    <property type="match status" value="1"/>
</dbReference>
<evidence type="ECO:0000313" key="11">
    <source>
        <dbReference type="Proteomes" id="UP000198625"/>
    </source>
</evidence>
<dbReference type="InterPro" id="IPR050250">
    <property type="entry name" value="Macrolide_Exporter_MacB"/>
</dbReference>
<dbReference type="GO" id="GO:0022857">
    <property type="term" value="F:transmembrane transporter activity"/>
    <property type="evidence" value="ECO:0007669"/>
    <property type="project" value="TreeGrafter"/>
</dbReference>
<dbReference type="AlphaFoldDB" id="A0A1H3QXG0"/>
<comment type="similarity">
    <text evidence="6">Belongs to the ABC-4 integral membrane protein family.</text>
</comment>
<feature type="domain" description="ABC3 transporter permease C-terminal" evidence="8">
    <location>
        <begin position="286"/>
        <end position="399"/>
    </location>
</feature>
<keyword evidence="2" id="KW-1003">Cell membrane</keyword>
<keyword evidence="4 7" id="KW-1133">Transmembrane helix</keyword>
<dbReference type="InterPro" id="IPR003838">
    <property type="entry name" value="ABC3_permease_C"/>
</dbReference>
<dbReference type="Pfam" id="PF02687">
    <property type="entry name" value="FtsX"/>
    <property type="match status" value="1"/>
</dbReference>
<protein>
    <submittedName>
        <fullName evidence="10">Putative ABC transport system permease protein</fullName>
    </submittedName>
</protein>
<keyword evidence="3 7" id="KW-0812">Transmembrane</keyword>
<evidence type="ECO:0000259" key="9">
    <source>
        <dbReference type="Pfam" id="PF12704"/>
    </source>
</evidence>
<name>A0A1H3QXG0_9FIRM</name>
<dbReference type="GO" id="GO:0005886">
    <property type="term" value="C:plasma membrane"/>
    <property type="evidence" value="ECO:0007669"/>
    <property type="project" value="UniProtKB-SubCell"/>
</dbReference>
<feature type="transmembrane region" description="Helical" evidence="7">
    <location>
        <begin position="369"/>
        <end position="389"/>
    </location>
</feature>
<evidence type="ECO:0000259" key="8">
    <source>
        <dbReference type="Pfam" id="PF02687"/>
    </source>
</evidence>
<dbReference type="PANTHER" id="PTHR30572:SF4">
    <property type="entry name" value="ABC TRANSPORTER PERMEASE YTRF"/>
    <property type="match status" value="1"/>
</dbReference>
<evidence type="ECO:0000256" key="6">
    <source>
        <dbReference type="ARBA" id="ARBA00038076"/>
    </source>
</evidence>
<accession>A0A1H3QXG0</accession>
<evidence type="ECO:0000256" key="5">
    <source>
        <dbReference type="ARBA" id="ARBA00023136"/>
    </source>
</evidence>
<dbReference type="OrthoDB" id="9770036at2"/>
<dbReference type="RefSeq" id="WP_091730970.1">
    <property type="nucleotide sequence ID" value="NZ_FNQE01000023.1"/>
</dbReference>
<dbReference type="EMBL" id="FNQE01000023">
    <property type="protein sequence ID" value="SDZ18272.1"/>
    <property type="molecule type" value="Genomic_DNA"/>
</dbReference>
<evidence type="ECO:0000256" key="3">
    <source>
        <dbReference type="ARBA" id="ARBA00022692"/>
    </source>
</evidence>
<feature type="transmembrane region" description="Helical" evidence="7">
    <location>
        <begin position="328"/>
        <end position="357"/>
    </location>
</feature>
<feature type="transmembrane region" description="Helical" evidence="7">
    <location>
        <begin position="279"/>
        <end position="307"/>
    </location>
</feature>
<gene>
    <name evidence="10" type="ORF">SAMN05660462_02137</name>
</gene>
<dbReference type="STRING" id="415015.SAMN05660462_02137"/>
<evidence type="ECO:0000256" key="2">
    <source>
        <dbReference type="ARBA" id="ARBA00022475"/>
    </source>
</evidence>
<evidence type="ECO:0000256" key="1">
    <source>
        <dbReference type="ARBA" id="ARBA00004651"/>
    </source>
</evidence>
<reference evidence="10 11" key="1">
    <citation type="submission" date="2016-10" db="EMBL/GenBank/DDBJ databases">
        <authorList>
            <person name="de Groot N.N."/>
        </authorList>
    </citation>
    <scope>NUCLEOTIDE SEQUENCE [LARGE SCALE GENOMIC DNA]</scope>
    <source>
        <strain evidence="10 11">DSM 21650</strain>
    </source>
</reference>
<keyword evidence="11" id="KW-1185">Reference proteome</keyword>
<dbReference type="PANTHER" id="PTHR30572">
    <property type="entry name" value="MEMBRANE COMPONENT OF TRANSPORTER-RELATED"/>
    <property type="match status" value="1"/>
</dbReference>
<dbReference type="Proteomes" id="UP000198625">
    <property type="component" value="Unassembled WGS sequence"/>
</dbReference>